<protein>
    <submittedName>
        <fullName evidence="3">Uncharacterized protein</fullName>
    </submittedName>
</protein>
<dbReference type="Proteomes" id="UP001190700">
    <property type="component" value="Unassembled WGS sequence"/>
</dbReference>
<keyword evidence="2" id="KW-0472">Membrane</keyword>
<reference evidence="3 4" key="1">
    <citation type="journal article" date="2015" name="Genome Biol. Evol.">
        <title>Comparative Genomics of a Bacterivorous Green Alga Reveals Evolutionary Causalities and Consequences of Phago-Mixotrophic Mode of Nutrition.</title>
        <authorList>
            <person name="Burns J.A."/>
            <person name="Paasch A."/>
            <person name="Narechania A."/>
            <person name="Kim E."/>
        </authorList>
    </citation>
    <scope>NUCLEOTIDE SEQUENCE [LARGE SCALE GENOMIC DNA]</scope>
    <source>
        <strain evidence="3 4">PLY_AMNH</strain>
    </source>
</reference>
<feature type="region of interest" description="Disordered" evidence="1">
    <location>
        <begin position="393"/>
        <end position="448"/>
    </location>
</feature>
<gene>
    <name evidence="3" type="ORF">CYMTET_43500</name>
</gene>
<keyword evidence="2" id="KW-1133">Transmembrane helix</keyword>
<sequence length="448" mass="47044">MPTTTQRPIPTLSSCATNPTRHGFLASTTMVPTSSPVSSPITAFSPIVSPTDARASTTAASPTAYPPPTPWITTLAPNPAPAPKPRPAQIDFLSLTSDQLQQEDYQAAFRAGMAEAAEITSDGVEILAVTSTSNSRRRRKLSARRRMAQSQSANMATTIVQSATTLHYESAVLEEFKQLVSDNVAAIFQDSLLLAGYAVSGTVSEEWTQTEGAPMPPPHCPLNPPFGPPQPPLTPPQLPPSPAPPPLEPALANTSGDQGGNVGEDNTMFIVAGAAVAGFAMVAALMKVWHTRRQSQVTHPMCPTTASLAATEADAPLHPRPEPLNLDTDGEDSPGPLPAPAPKSPSSTSAPQDDRAKAAGSLDLGKRFGAALSRVSGGFVGAGDGDTYERHLEMRRSQYELSPTATSRPQAAYSPLSSNAQQSLPMPRQSPDASPRASNPDVDEELIL</sequence>
<evidence type="ECO:0000313" key="4">
    <source>
        <dbReference type="Proteomes" id="UP001190700"/>
    </source>
</evidence>
<feature type="compositionally biased region" description="Polar residues" evidence="1">
    <location>
        <begin position="399"/>
        <end position="424"/>
    </location>
</feature>
<evidence type="ECO:0000256" key="1">
    <source>
        <dbReference type="SAM" id="MobiDB-lite"/>
    </source>
</evidence>
<accession>A0AAE0C353</accession>
<feature type="transmembrane region" description="Helical" evidence="2">
    <location>
        <begin position="268"/>
        <end position="286"/>
    </location>
</feature>
<keyword evidence="4" id="KW-1185">Reference proteome</keyword>
<comment type="caution">
    <text evidence="3">The sequence shown here is derived from an EMBL/GenBank/DDBJ whole genome shotgun (WGS) entry which is preliminary data.</text>
</comment>
<evidence type="ECO:0000313" key="3">
    <source>
        <dbReference type="EMBL" id="KAK3246989.1"/>
    </source>
</evidence>
<organism evidence="3 4">
    <name type="scientific">Cymbomonas tetramitiformis</name>
    <dbReference type="NCBI Taxonomy" id="36881"/>
    <lineage>
        <taxon>Eukaryota</taxon>
        <taxon>Viridiplantae</taxon>
        <taxon>Chlorophyta</taxon>
        <taxon>Pyramimonadophyceae</taxon>
        <taxon>Pyramimonadales</taxon>
        <taxon>Pyramimonadaceae</taxon>
        <taxon>Cymbomonas</taxon>
    </lineage>
</organism>
<keyword evidence="2" id="KW-0812">Transmembrane</keyword>
<dbReference type="EMBL" id="LGRX02029319">
    <property type="protein sequence ID" value="KAK3246989.1"/>
    <property type="molecule type" value="Genomic_DNA"/>
</dbReference>
<name>A0AAE0C353_9CHLO</name>
<dbReference type="AlphaFoldDB" id="A0AAE0C353"/>
<feature type="region of interest" description="Disordered" evidence="1">
    <location>
        <begin position="207"/>
        <end position="261"/>
    </location>
</feature>
<feature type="region of interest" description="Disordered" evidence="1">
    <location>
        <begin position="312"/>
        <end position="358"/>
    </location>
</feature>
<proteinExistence type="predicted"/>
<evidence type="ECO:0000256" key="2">
    <source>
        <dbReference type="SAM" id="Phobius"/>
    </source>
</evidence>
<feature type="compositionally biased region" description="Pro residues" evidence="1">
    <location>
        <begin position="214"/>
        <end position="248"/>
    </location>
</feature>